<keyword evidence="1" id="KW-1133">Transmembrane helix</keyword>
<evidence type="ECO:0000256" key="1">
    <source>
        <dbReference type="SAM" id="Phobius"/>
    </source>
</evidence>
<feature type="transmembrane region" description="Helical" evidence="1">
    <location>
        <begin position="107"/>
        <end position="128"/>
    </location>
</feature>
<keyword evidence="1" id="KW-0812">Transmembrane</keyword>
<dbReference type="InterPro" id="IPR008523">
    <property type="entry name" value="DUF805"/>
</dbReference>
<gene>
    <name evidence="2" type="ORF">C8D94_105172</name>
</gene>
<sequence length="152" mass="17636">MNVSKKPESQFNIYDWWKKAAFDNFANFDGRARRSEYWYFTLFNVLVTIAFVFVAVILVGVSGAPEEPPAIFYMLMLPFGLFYLILLIPSIAVSVRRLHDTDRSGWWYLLNVIPIVNYVGSIVLLVFYCTEGTRGANQYGKDPKNQENELMW</sequence>
<dbReference type="PANTHER" id="PTHR34980:SF2">
    <property type="entry name" value="INNER MEMBRANE PROTEIN YHAH-RELATED"/>
    <property type="match status" value="1"/>
</dbReference>
<organism evidence="2 3">
    <name type="scientific">Marinirhabdus gelatinilytica</name>
    <dbReference type="NCBI Taxonomy" id="1703343"/>
    <lineage>
        <taxon>Bacteria</taxon>
        <taxon>Pseudomonadati</taxon>
        <taxon>Bacteroidota</taxon>
        <taxon>Flavobacteriia</taxon>
        <taxon>Flavobacteriales</taxon>
        <taxon>Flavobacteriaceae</taxon>
    </lineage>
</organism>
<feature type="transmembrane region" description="Helical" evidence="1">
    <location>
        <begin position="71"/>
        <end position="95"/>
    </location>
</feature>
<dbReference type="RefSeq" id="WP_115124484.1">
    <property type="nucleotide sequence ID" value="NZ_QRAO01000005.1"/>
</dbReference>
<dbReference type="Pfam" id="PF05656">
    <property type="entry name" value="DUF805"/>
    <property type="match status" value="1"/>
</dbReference>
<evidence type="ECO:0000313" key="3">
    <source>
        <dbReference type="Proteomes" id="UP000255317"/>
    </source>
</evidence>
<accession>A0A370Q7K7</accession>
<feature type="transmembrane region" description="Helical" evidence="1">
    <location>
        <begin position="37"/>
        <end position="59"/>
    </location>
</feature>
<dbReference type="GO" id="GO:0005886">
    <property type="term" value="C:plasma membrane"/>
    <property type="evidence" value="ECO:0007669"/>
    <property type="project" value="TreeGrafter"/>
</dbReference>
<dbReference type="OrthoDB" id="9812349at2"/>
<proteinExistence type="predicted"/>
<keyword evidence="1" id="KW-0472">Membrane</keyword>
<evidence type="ECO:0000313" key="2">
    <source>
        <dbReference type="EMBL" id="RDK84326.1"/>
    </source>
</evidence>
<dbReference type="AlphaFoldDB" id="A0A370Q7K7"/>
<name>A0A370Q7K7_9FLAO</name>
<dbReference type="Proteomes" id="UP000255317">
    <property type="component" value="Unassembled WGS sequence"/>
</dbReference>
<comment type="caution">
    <text evidence="2">The sequence shown here is derived from an EMBL/GenBank/DDBJ whole genome shotgun (WGS) entry which is preliminary data.</text>
</comment>
<dbReference type="EMBL" id="QRAO01000005">
    <property type="protein sequence ID" value="RDK84326.1"/>
    <property type="molecule type" value="Genomic_DNA"/>
</dbReference>
<dbReference type="PANTHER" id="PTHR34980">
    <property type="entry name" value="INNER MEMBRANE PROTEIN-RELATED-RELATED"/>
    <property type="match status" value="1"/>
</dbReference>
<protein>
    <submittedName>
        <fullName evidence="2">Uncharacterized membrane protein YhaH (DUF805 family)</fullName>
    </submittedName>
</protein>
<keyword evidence="3" id="KW-1185">Reference proteome</keyword>
<reference evidence="2 3" key="1">
    <citation type="submission" date="2018-07" db="EMBL/GenBank/DDBJ databases">
        <title>Genomic Encyclopedia of Type Strains, Phase IV (KMG-IV): sequencing the most valuable type-strain genomes for metagenomic binning, comparative biology and taxonomic classification.</title>
        <authorList>
            <person name="Goeker M."/>
        </authorList>
    </citation>
    <scope>NUCLEOTIDE SEQUENCE [LARGE SCALE GENOMIC DNA]</scope>
    <source>
        <strain evidence="2 3">DSM 101478</strain>
    </source>
</reference>